<evidence type="ECO:0000259" key="3">
    <source>
        <dbReference type="Pfam" id="PF00892"/>
    </source>
</evidence>
<accession>A0A7C4Q498</accession>
<feature type="transmembrane region" description="Helical" evidence="2">
    <location>
        <begin position="170"/>
        <end position="189"/>
    </location>
</feature>
<feature type="transmembrane region" description="Helical" evidence="2">
    <location>
        <begin position="258"/>
        <end position="281"/>
    </location>
</feature>
<feature type="domain" description="EamA" evidence="3">
    <location>
        <begin position="171"/>
        <end position="305"/>
    </location>
</feature>
<dbReference type="GO" id="GO:0016020">
    <property type="term" value="C:membrane"/>
    <property type="evidence" value="ECO:0007669"/>
    <property type="project" value="InterPro"/>
</dbReference>
<dbReference type="PANTHER" id="PTHR22911">
    <property type="entry name" value="ACYL-MALONYL CONDENSING ENZYME-RELATED"/>
    <property type="match status" value="1"/>
</dbReference>
<reference evidence="4" key="1">
    <citation type="journal article" date="2020" name="mSystems">
        <title>Genome- and Community-Level Interaction Insights into Carbon Utilization and Element Cycling Functions of Hydrothermarchaeota in Hydrothermal Sediment.</title>
        <authorList>
            <person name="Zhou Z."/>
            <person name="Liu Y."/>
            <person name="Xu W."/>
            <person name="Pan J."/>
            <person name="Luo Z.H."/>
            <person name="Li M."/>
        </authorList>
    </citation>
    <scope>NUCLEOTIDE SEQUENCE [LARGE SCALE GENOMIC DNA]</scope>
    <source>
        <strain evidence="4">SpSt-556</strain>
    </source>
</reference>
<dbReference type="EMBL" id="DSXR01000052">
    <property type="protein sequence ID" value="HGS87032.1"/>
    <property type="molecule type" value="Genomic_DNA"/>
</dbReference>
<feature type="transmembrane region" description="Helical" evidence="2">
    <location>
        <begin position="12"/>
        <end position="32"/>
    </location>
</feature>
<evidence type="ECO:0000313" key="4">
    <source>
        <dbReference type="EMBL" id="HGS87032.1"/>
    </source>
</evidence>
<sequence>MSSPQKSYRFASAILVIGILAVSTAAIFIRYAQQDAPSLIIAAYRLGLASLILLPFSFRQAQRDVIALPASGKLQALLAGVFLAVHFAAWIVSLELTSVASSVVLVTTTPLWVAIFSPLFLKERMIKEVWWGLGLALIGGVVVAASQVCVWEESRLVCASLSSFFQGKALLGNLLALMGAWMAAGYLLVGRKIRPLISLRSYTLLVYSTAAVVLIVLAALNGYSFTGYPLSVFGWFLLLAIIPQVIGHSSFNWALRYLPATFVSLALLGEPVGATILAMIFLRETPLLNEVIGGGMILSGIYLASLANRENS</sequence>
<feature type="transmembrane region" description="Helical" evidence="2">
    <location>
        <begin position="128"/>
        <end position="150"/>
    </location>
</feature>
<dbReference type="SUPFAM" id="SSF103481">
    <property type="entry name" value="Multidrug resistance efflux transporter EmrE"/>
    <property type="match status" value="2"/>
</dbReference>
<comment type="caution">
    <text evidence="4">The sequence shown here is derived from an EMBL/GenBank/DDBJ whole genome shotgun (WGS) entry which is preliminary data.</text>
</comment>
<keyword evidence="2" id="KW-1133">Transmembrane helix</keyword>
<feature type="transmembrane region" description="Helical" evidence="2">
    <location>
        <begin position="76"/>
        <end position="93"/>
    </location>
</feature>
<gene>
    <name evidence="4" type="ORF">ENT17_05370</name>
</gene>
<feature type="transmembrane region" description="Helical" evidence="2">
    <location>
        <begin position="226"/>
        <end position="246"/>
    </location>
</feature>
<protein>
    <submittedName>
        <fullName evidence="4">DMT family transporter</fullName>
    </submittedName>
</protein>
<feature type="transmembrane region" description="Helical" evidence="2">
    <location>
        <begin position="287"/>
        <end position="307"/>
    </location>
</feature>
<organism evidence="4">
    <name type="scientific">Bellilinea caldifistulae</name>
    <dbReference type="NCBI Taxonomy" id="360411"/>
    <lineage>
        <taxon>Bacteria</taxon>
        <taxon>Bacillati</taxon>
        <taxon>Chloroflexota</taxon>
        <taxon>Anaerolineae</taxon>
        <taxon>Anaerolineales</taxon>
        <taxon>Anaerolineaceae</taxon>
        <taxon>Bellilinea</taxon>
    </lineage>
</organism>
<dbReference type="AlphaFoldDB" id="A0A7C4Q498"/>
<dbReference type="PANTHER" id="PTHR22911:SF76">
    <property type="entry name" value="EAMA DOMAIN-CONTAINING PROTEIN"/>
    <property type="match status" value="1"/>
</dbReference>
<keyword evidence="2" id="KW-0472">Membrane</keyword>
<feature type="transmembrane region" description="Helical" evidence="2">
    <location>
        <begin position="201"/>
        <end position="220"/>
    </location>
</feature>
<comment type="similarity">
    <text evidence="1">Belongs to the EamA transporter family.</text>
</comment>
<feature type="transmembrane region" description="Helical" evidence="2">
    <location>
        <begin position="99"/>
        <end position="121"/>
    </location>
</feature>
<dbReference type="Pfam" id="PF00892">
    <property type="entry name" value="EamA"/>
    <property type="match status" value="2"/>
</dbReference>
<evidence type="ECO:0000256" key="2">
    <source>
        <dbReference type="SAM" id="Phobius"/>
    </source>
</evidence>
<feature type="domain" description="EamA" evidence="3">
    <location>
        <begin position="14"/>
        <end position="143"/>
    </location>
</feature>
<name>A0A7C4Q498_9CHLR</name>
<feature type="transmembrane region" description="Helical" evidence="2">
    <location>
        <begin position="38"/>
        <end position="56"/>
    </location>
</feature>
<dbReference type="InterPro" id="IPR000620">
    <property type="entry name" value="EamA_dom"/>
</dbReference>
<evidence type="ECO:0000256" key="1">
    <source>
        <dbReference type="ARBA" id="ARBA00007362"/>
    </source>
</evidence>
<proteinExistence type="inferred from homology"/>
<keyword evidence="2" id="KW-0812">Transmembrane</keyword>
<dbReference type="InterPro" id="IPR037185">
    <property type="entry name" value="EmrE-like"/>
</dbReference>